<dbReference type="Proteomes" id="UP000182769">
    <property type="component" value="Unassembled WGS sequence"/>
</dbReference>
<dbReference type="PANTHER" id="PTHR11142:SF0">
    <property type="entry name" value="TRNA PSEUDOURIDINE SYNTHASE-LIKE 1"/>
    <property type="match status" value="1"/>
</dbReference>
<comment type="subunit">
    <text evidence="4">Homodimer.</text>
</comment>
<dbReference type="PIRSF" id="PIRSF001430">
    <property type="entry name" value="tRNA_psdUrid_synth"/>
    <property type="match status" value="1"/>
</dbReference>
<comment type="catalytic activity">
    <reaction evidence="4 7">
        <text>uridine(38/39/40) in tRNA = pseudouridine(38/39/40) in tRNA</text>
        <dbReference type="Rhea" id="RHEA:22376"/>
        <dbReference type="Rhea" id="RHEA-COMP:10085"/>
        <dbReference type="Rhea" id="RHEA-COMP:10087"/>
        <dbReference type="ChEBI" id="CHEBI:65314"/>
        <dbReference type="ChEBI" id="CHEBI:65315"/>
        <dbReference type="EC" id="5.4.99.12"/>
    </reaction>
</comment>
<keyword evidence="3 4" id="KW-0413">Isomerase</keyword>
<evidence type="ECO:0000256" key="5">
    <source>
        <dbReference type="PIRSR" id="PIRSR001430-1"/>
    </source>
</evidence>
<comment type="caution">
    <text evidence="4">Lacks conserved residue(s) required for the propagation of feature annotation.</text>
</comment>
<evidence type="ECO:0000313" key="10">
    <source>
        <dbReference type="Proteomes" id="UP000182769"/>
    </source>
</evidence>
<dbReference type="InterPro" id="IPR020103">
    <property type="entry name" value="PsdUridine_synth_cat_dom_sf"/>
</dbReference>
<evidence type="ECO:0000259" key="8">
    <source>
        <dbReference type="Pfam" id="PF01416"/>
    </source>
</evidence>
<evidence type="ECO:0000256" key="6">
    <source>
        <dbReference type="PIRSR" id="PIRSR001430-2"/>
    </source>
</evidence>
<dbReference type="RefSeq" id="WP_055462350.1">
    <property type="nucleotide sequence ID" value="NZ_CYHG01000003.1"/>
</dbReference>
<evidence type="ECO:0000256" key="4">
    <source>
        <dbReference type="HAMAP-Rule" id="MF_00171"/>
    </source>
</evidence>
<feature type="binding site" evidence="4 6">
    <location>
        <position position="113"/>
    </location>
    <ligand>
        <name>substrate</name>
    </ligand>
</feature>
<evidence type="ECO:0000313" key="9">
    <source>
        <dbReference type="EMBL" id="CUB03392.1"/>
    </source>
</evidence>
<feature type="domain" description="Pseudouridine synthase I TruA alpha/beta" evidence="8">
    <location>
        <begin position="9"/>
        <end position="106"/>
    </location>
</feature>
<proteinExistence type="inferred from homology"/>
<gene>
    <name evidence="4" type="primary">truA</name>
    <name evidence="9" type="ORF">Ga0061065_103243</name>
</gene>
<evidence type="ECO:0000256" key="3">
    <source>
        <dbReference type="ARBA" id="ARBA00023235"/>
    </source>
</evidence>
<dbReference type="EMBL" id="CYHG01000003">
    <property type="protein sequence ID" value="CUB03392.1"/>
    <property type="molecule type" value="Genomic_DNA"/>
</dbReference>
<dbReference type="InterPro" id="IPR020095">
    <property type="entry name" value="PsdUridine_synth_TruA_C"/>
</dbReference>
<dbReference type="InterPro" id="IPR001406">
    <property type="entry name" value="PsdUridine_synth_TruA"/>
</dbReference>
<dbReference type="CDD" id="cd02570">
    <property type="entry name" value="PseudoU_synth_EcTruA"/>
    <property type="match status" value="1"/>
</dbReference>
<dbReference type="FunFam" id="3.30.70.580:FF:000001">
    <property type="entry name" value="tRNA pseudouridine synthase A"/>
    <property type="match status" value="1"/>
</dbReference>
<comment type="function">
    <text evidence="4">Formation of pseudouridine at positions 38, 39 and 40 in the anticodon stem and loop of transfer RNAs.</text>
</comment>
<feature type="domain" description="Pseudouridine synthase I TruA alpha/beta" evidence="8">
    <location>
        <begin position="146"/>
        <end position="248"/>
    </location>
</feature>
<dbReference type="Gene3D" id="3.30.70.580">
    <property type="entry name" value="Pseudouridine synthase I, catalytic domain, N-terminal subdomain"/>
    <property type="match status" value="1"/>
</dbReference>
<dbReference type="OrthoDB" id="9811823at2"/>
<reference evidence="10" key="1">
    <citation type="submission" date="2015-08" db="EMBL/GenBank/DDBJ databases">
        <authorList>
            <person name="Varghese N."/>
        </authorList>
    </citation>
    <scope>NUCLEOTIDE SEQUENCE [LARGE SCALE GENOMIC DNA]</scope>
    <source>
        <strain evidence="10">JCM 18476</strain>
    </source>
</reference>
<keyword evidence="2 4" id="KW-0819">tRNA processing</keyword>
<dbReference type="GO" id="GO:0160147">
    <property type="term" value="F:tRNA pseudouridine(38-40) synthase activity"/>
    <property type="evidence" value="ECO:0007669"/>
    <property type="project" value="UniProtKB-EC"/>
</dbReference>
<dbReference type="GO" id="GO:0031119">
    <property type="term" value="P:tRNA pseudouridine synthesis"/>
    <property type="evidence" value="ECO:0007669"/>
    <property type="project" value="UniProtKB-UniRule"/>
</dbReference>
<sequence>MSKQKVALVVEYDGAAYKGWQAQKFDVATVQECLEVALSKIANHPVTVICAGRTDAGVHASAQVVHFETDSHRPLRAWTLGVNTHLPPDISVKAAAYVADDFHARFSAVSRRYRYVIYQSEYRPAVMGKGVTWTYKELDIKAMQAACQYFKGTHDFTSFRAVGCQAKSPVRTILNFSVDHFGQYIVLDVRANAFLHHMIRNFAGVLMTIGAGEQPVEWAKQVLEAKDRAQGGITAPPFGLYFVDAEYPKEFGVPKPPLGPHFLPFKEEPAYELPR</sequence>
<dbReference type="PANTHER" id="PTHR11142">
    <property type="entry name" value="PSEUDOURIDYLATE SYNTHASE"/>
    <property type="match status" value="1"/>
</dbReference>
<dbReference type="InterPro" id="IPR020097">
    <property type="entry name" value="PsdUridine_synth_TruA_a/b_dom"/>
</dbReference>
<organism evidence="9 10">
    <name type="scientific">Marinomonas fungiae</name>
    <dbReference type="NCBI Taxonomy" id="1137284"/>
    <lineage>
        <taxon>Bacteria</taxon>
        <taxon>Pseudomonadati</taxon>
        <taxon>Pseudomonadota</taxon>
        <taxon>Gammaproteobacteria</taxon>
        <taxon>Oceanospirillales</taxon>
        <taxon>Oceanospirillaceae</taxon>
        <taxon>Marinomonas</taxon>
    </lineage>
</organism>
<accession>A0A0K6IJ68</accession>
<dbReference type="InterPro" id="IPR020094">
    <property type="entry name" value="TruA/RsuA/RluB/E/F_N"/>
</dbReference>
<evidence type="ECO:0000256" key="7">
    <source>
        <dbReference type="RuleBase" id="RU003792"/>
    </source>
</evidence>
<dbReference type="NCBIfam" id="TIGR00071">
    <property type="entry name" value="hisT_truA"/>
    <property type="match status" value="1"/>
</dbReference>
<dbReference type="GO" id="GO:0003723">
    <property type="term" value="F:RNA binding"/>
    <property type="evidence" value="ECO:0007669"/>
    <property type="project" value="InterPro"/>
</dbReference>
<evidence type="ECO:0000256" key="2">
    <source>
        <dbReference type="ARBA" id="ARBA00022694"/>
    </source>
</evidence>
<evidence type="ECO:0000256" key="1">
    <source>
        <dbReference type="ARBA" id="ARBA00009375"/>
    </source>
</evidence>
<dbReference type="HAMAP" id="MF_00171">
    <property type="entry name" value="TruA"/>
    <property type="match status" value="1"/>
</dbReference>
<keyword evidence="10" id="KW-1185">Reference proteome</keyword>
<dbReference type="SUPFAM" id="SSF55120">
    <property type="entry name" value="Pseudouridine synthase"/>
    <property type="match status" value="1"/>
</dbReference>
<dbReference type="EC" id="5.4.99.12" evidence="4"/>
<dbReference type="AlphaFoldDB" id="A0A0K6IJ68"/>
<name>A0A0K6IJ68_9GAMM</name>
<dbReference type="Gene3D" id="3.30.70.660">
    <property type="entry name" value="Pseudouridine synthase I, catalytic domain, C-terminal subdomain"/>
    <property type="match status" value="1"/>
</dbReference>
<comment type="similarity">
    <text evidence="1 4 7">Belongs to the tRNA pseudouridine synthase TruA family.</text>
</comment>
<protein>
    <recommendedName>
        <fullName evidence="4">tRNA pseudouridine synthase A</fullName>
        <ecNumber evidence="4">5.4.99.12</ecNumber>
    </recommendedName>
    <alternativeName>
        <fullName evidence="4">tRNA pseudouridine(38-40) synthase</fullName>
    </alternativeName>
    <alternativeName>
        <fullName evidence="4">tRNA pseudouridylate synthase I</fullName>
    </alternativeName>
    <alternativeName>
        <fullName evidence="4">tRNA-uridine isomerase I</fullName>
    </alternativeName>
</protein>
<feature type="active site" description="Nucleophile" evidence="4 5">
    <location>
        <position position="55"/>
    </location>
</feature>
<dbReference type="STRING" id="1137284.GCA_001418205_01242"/>
<dbReference type="Pfam" id="PF01416">
    <property type="entry name" value="PseudoU_synth_1"/>
    <property type="match status" value="2"/>
</dbReference>